<dbReference type="AlphaFoldDB" id="A0A2T0AYY9"/>
<feature type="transmembrane region" description="Helical" evidence="1">
    <location>
        <begin position="132"/>
        <end position="150"/>
    </location>
</feature>
<feature type="transmembrane region" description="Helical" evidence="1">
    <location>
        <begin position="36"/>
        <end position="53"/>
    </location>
</feature>
<organism evidence="2 3">
    <name type="scientific">Neomoorella humiferrea</name>
    <dbReference type="NCBI Taxonomy" id="676965"/>
    <lineage>
        <taxon>Bacteria</taxon>
        <taxon>Bacillati</taxon>
        <taxon>Bacillota</taxon>
        <taxon>Clostridia</taxon>
        <taxon>Neomoorellales</taxon>
        <taxon>Neomoorellaceae</taxon>
        <taxon>Neomoorella</taxon>
    </lineage>
</organism>
<keyword evidence="1" id="KW-1133">Transmembrane helix</keyword>
<keyword evidence="3" id="KW-1185">Reference proteome</keyword>
<accession>A0A2T0AYY9</accession>
<feature type="transmembrane region" description="Helical" evidence="1">
    <location>
        <begin position="187"/>
        <end position="206"/>
    </location>
</feature>
<reference evidence="2 3" key="1">
    <citation type="submission" date="2018-03" db="EMBL/GenBank/DDBJ databases">
        <title>Genome sequence of Moorella humiferrea DSM 23265.</title>
        <authorList>
            <person name="Poehlein A."/>
            <person name="Daniel R."/>
        </authorList>
    </citation>
    <scope>NUCLEOTIDE SEQUENCE [LARGE SCALE GENOMIC DNA]</scope>
    <source>
        <strain evidence="2 3">DSM 23265</strain>
    </source>
</reference>
<feature type="transmembrane region" description="Helical" evidence="1">
    <location>
        <begin position="98"/>
        <end position="120"/>
    </location>
</feature>
<keyword evidence="1" id="KW-0472">Membrane</keyword>
<feature type="transmembrane region" description="Helical" evidence="1">
    <location>
        <begin position="157"/>
        <end position="175"/>
    </location>
</feature>
<dbReference type="RefSeq" id="WP_106004122.1">
    <property type="nucleotide sequence ID" value="NZ_CP136419.1"/>
</dbReference>
<dbReference type="PANTHER" id="PTHR40042">
    <property type="entry name" value="HYPOTHETICAL MEMBRANE SPANNING PROTEIN"/>
    <property type="match status" value="1"/>
</dbReference>
<evidence type="ECO:0000256" key="1">
    <source>
        <dbReference type="SAM" id="Phobius"/>
    </source>
</evidence>
<dbReference type="Proteomes" id="UP000238415">
    <property type="component" value="Unassembled WGS sequence"/>
</dbReference>
<evidence type="ECO:0008006" key="4">
    <source>
        <dbReference type="Google" id="ProtNLM"/>
    </source>
</evidence>
<comment type="caution">
    <text evidence="2">The sequence shown here is derived from an EMBL/GenBank/DDBJ whole genome shotgun (WGS) entry which is preliminary data.</text>
</comment>
<keyword evidence="1" id="KW-0812">Transmembrane</keyword>
<feature type="transmembrane region" description="Helical" evidence="1">
    <location>
        <begin position="65"/>
        <end position="86"/>
    </location>
</feature>
<sequence>MKKAVTSSGNGAGGTCAAIFRWAKLLLWEDPFEKRFLLSLVFINLAGSLYGYYWYREQLAHTPVIWWPFIPDSPLATTLFGLAVLFNYWEREGSLLQIIAAAAVIKYGLWAMIIISDFWLAGAPVTAVEAGLWLSHLGMVIEGCIFLRHWPVYLRDLFPAFLWLGLNDFVDYWLGMHPYLFAPGQEGLALFTAVLLSLFLSFWYLVRTKLGIRGRKKGERGRII</sequence>
<name>A0A2T0AYY9_9FIRM</name>
<dbReference type="InterPro" id="IPR009845">
    <property type="entry name" value="DUF1405"/>
</dbReference>
<dbReference type="EMBL" id="PVXM01000001">
    <property type="protein sequence ID" value="PRR76227.1"/>
    <property type="molecule type" value="Genomic_DNA"/>
</dbReference>
<evidence type="ECO:0000313" key="2">
    <source>
        <dbReference type="EMBL" id="PRR76227.1"/>
    </source>
</evidence>
<dbReference type="Pfam" id="PF07187">
    <property type="entry name" value="DUF1405"/>
    <property type="match status" value="1"/>
</dbReference>
<protein>
    <recommendedName>
        <fullName evidence="4">DUF1405 domain-containing protein</fullName>
    </recommendedName>
</protein>
<dbReference type="PANTHER" id="PTHR40042:SF1">
    <property type="entry name" value="DUF1405 DOMAIN-CONTAINING PROTEIN"/>
    <property type="match status" value="1"/>
</dbReference>
<evidence type="ECO:0000313" key="3">
    <source>
        <dbReference type="Proteomes" id="UP000238415"/>
    </source>
</evidence>
<proteinExistence type="predicted"/>
<dbReference type="OrthoDB" id="152213at2"/>
<gene>
    <name evidence="2" type="ORF">MOHU_00720</name>
</gene>